<keyword evidence="3" id="KW-1185">Reference proteome</keyword>
<reference evidence="2 3" key="2">
    <citation type="journal article" date="2016" name="Int. J. Syst. Evol. Microbiol.">
        <title>Vitellibacter aquimaris sp. nov., a marine bacterium isolated from seawater.</title>
        <authorList>
            <person name="Thevarajoo S."/>
            <person name="Selvaratnam C."/>
            <person name="Goh K.M."/>
            <person name="Hong K.W."/>
            <person name="Chan X.Y."/>
            <person name="Chan K.G."/>
            <person name="Chong C.S."/>
        </authorList>
    </citation>
    <scope>NUCLEOTIDE SEQUENCE [LARGE SCALE GENOMIC DNA]</scope>
    <source>
        <strain evidence="2 3">D-24</strain>
    </source>
</reference>
<sequence>MKYLIIIVFLISAAGTAQDLNGIRSAYPKAVESAEIATKLDGELTTVNSSSKPVLVAYKGAVSTLKAKFAKKKSDKKDFFKEGISQIESAVKAESSNIEIRYIRLSVQENSPNFLGYHKNIEEDKDFILKNFATVSSKELREVIQDFIVKSKNFTTIEK</sequence>
<dbReference type="OrthoDB" id="663842at2"/>
<organism evidence="2 3">
    <name type="scientific">Aequorivita aquimaris</name>
    <dbReference type="NCBI Taxonomy" id="1548749"/>
    <lineage>
        <taxon>Bacteria</taxon>
        <taxon>Pseudomonadati</taxon>
        <taxon>Bacteroidota</taxon>
        <taxon>Flavobacteriia</taxon>
        <taxon>Flavobacteriales</taxon>
        <taxon>Flavobacteriaceae</taxon>
        <taxon>Aequorivita</taxon>
    </lineage>
</organism>
<feature type="signal peptide" evidence="1">
    <location>
        <begin position="1"/>
        <end position="19"/>
    </location>
</feature>
<evidence type="ECO:0000256" key="1">
    <source>
        <dbReference type="SAM" id="SignalP"/>
    </source>
</evidence>
<reference evidence="3" key="1">
    <citation type="submission" date="2014-10" db="EMBL/GenBank/DDBJ databases">
        <title>Genome sequencing of Vitellibacter sp. D-24.</title>
        <authorList>
            <person name="Thevarajoo S."/>
            <person name="Selvaratnam C."/>
            <person name="Goh K.M."/>
            <person name="Chong C.S."/>
        </authorList>
    </citation>
    <scope>NUCLEOTIDE SEQUENCE [LARGE SCALE GENOMIC DNA]</scope>
    <source>
        <strain evidence="3">D-24</strain>
    </source>
</reference>
<evidence type="ECO:0000313" key="2">
    <source>
        <dbReference type="EMBL" id="KXO00411.1"/>
    </source>
</evidence>
<dbReference type="AlphaFoldDB" id="A0A137RJQ1"/>
<name>A0A137RJQ1_9FLAO</name>
<evidence type="ECO:0000313" key="3">
    <source>
        <dbReference type="Proteomes" id="UP000070138"/>
    </source>
</evidence>
<dbReference type="Proteomes" id="UP000070138">
    <property type="component" value="Unassembled WGS sequence"/>
</dbReference>
<dbReference type="STRING" id="1548749.LS48_03060"/>
<comment type="caution">
    <text evidence="2">The sequence shown here is derived from an EMBL/GenBank/DDBJ whole genome shotgun (WGS) entry which is preliminary data.</text>
</comment>
<keyword evidence="1" id="KW-0732">Signal</keyword>
<feature type="chain" id="PRO_5007479781" description="DUF4252 domain-containing protein" evidence="1">
    <location>
        <begin position="20"/>
        <end position="159"/>
    </location>
</feature>
<accession>A0A137RJQ1</accession>
<protein>
    <recommendedName>
        <fullName evidence="4">DUF4252 domain-containing protein</fullName>
    </recommendedName>
</protein>
<dbReference type="EMBL" id="JRWG01000002">
    <property type="protein sequence ID" value="KXO00411.1"/>
    <property type="molecule type" value="Genomic_DNA"/>
</dbReference>
<proteinExistence type="predicted"/>
<evidence type="ECO:0008006" key="4">
    <source>
        <dbReference type="Google" id="ProtNLM"/>
    </source>
</evidence>
<gene>
    <name evidence="2" type="ORF">LS48_03060</name>
</gene>
<dbReference type="RefSeq" id="WP_062619891.1">
    <property type="nucleotide sequence ID" value="NZ_JRWG01000002.1"/>
</dbReference>